<name>A0A6A4HFY8_9AGAR</name>
<evidence type="ECO:0000256" key="1">
    <source>
        <dbReference type="SAM" id="MobiDB-lite"/>
    </source>
</evidence>
<gene>
    <name evidence="2" type="ORF">BT96DRAFT_996466</name>
</gene>
<feature type="compositionally biased region" description="Polar residues" evidence="1">
    <location>
        <begin position="160"/>
        <end position="182"/>
    </location>
</feature>
<proteinExistence type="predicted"/>
<feature type="region of interest" description="Disordered" evidence="1">
    <location>
        <begin position="59"/>
        <end position="217"/>
    </location>
</feature>
<dbReference type="AlphaFoldDB" id="A0A6A4HFY8"/>
<accession>A0A6A4HFY8</accession>
<dbReference type="EMBL" id="ML769509">
    <property type="protein sequence ID" value="KAE9396693.1"/>
    <property type="molecule type" value="Genomic_DNA"/>
</dbReference>
<organism evidence="2 3">
    <name type="scientific">Gymnopus androsaceus JB14</name>
    <dbReference type="NCBI Taxonomy" id="1447944"/>
    <lineage>
        <taxon>Eukaryota</taxon>
        <taxon>Fungi</taxon>
        <taxon>Dikarya</taxon>
        <taxon>Basidiomycota</taxon>
        <taxon>Agaricomycotina</taxon>
        <taxon>Agaricomycetes</taxon>
        <taxon>Agaricomycetidae</taxon>
        <taxon>Agaricales</taxon>
        <taxon>Marasmiineae</taxon>
        <taxon>Omphalotaceae</taxon>
        <taxon>Gymnopus</taxon>
    </lineage>
</organism>
<feature type="compositionally biased region" description="Low complexity" evidence="1">
    <location>
        <begin position="59"/>
        <end position="69"/>
    </location>
</feature>
<evidence type="ECO:0000313" key="3">
    <source>
        <dbReference type="Proteomes" id="UP000799118"/>
    </source>
</evidence>
<evidence type="ECO:0000313" key="2">
    <source>
        <dbReference type="EMBL" id="KAE9396693.1"/>
    </source>
</evidence>
<keyword evidence="3" id="KW-1185">Reference proteome</keyword>
<dbReference type="Proteomes" id="UP000799118">
    <property type="component" value="Unassembled WGS sequence"/>
</dbReference>
<reference evidence="2" key="1">
    <citation type="journal article" date="2019" name="Environ. Microbiol.">
        <title>Fungal ecological strategies reflected in gene transcription - a case study of two litter decomposers.</title>
        <authorList>
            <person name="Barbi F."/>
            <person name="Kohler A."/>
            <person name="Barry K."/>
            <person name="Baskaran P."/>
            <person name="Daum C."/>
            <person name="Fauchery L."/>
            <person name="Ihrmark K."/>
            <person name="Kuo A."/>
            <person name="LaButti K."/>
            <person name="Lipzen A."/>
            <person name="Morin E."/>
            <person name="Grigoriev I.V."/>
            <person name="Henrissat B."/>
            <person name="Lindahl B."/>
            <person name="Martin F."/>
        </authorList>
    </citation>
    <scope>NUCLEOTIDE SEQUENCE</scope>
    <source>
        <strain evidence="2">JB14</strain>
    </source>
</reference>
<feature type="compositionally biased region" description="Polar residues" evidence="1">
    <location>
        <begin position="114"/>
        <end position="133"/>
    </location>
</feature>
<sequence>MPLVCFSEGDENNATIDLAPRASSTAFAAVHAVLSNITNNSGASDGLLAANNADGFANSNPNPTLNTSNGIAPKDGSSDIPAGPAMGGGTLASSASPAPVPDHSLSDTPMARNVTGSTSSAVGAMSTNGTSGTEPAGDPALSSAADGPVVDGVSGAAASTARNTSGLTSAAGAMSTNGTSDSELAGDPALSGTADGPDAEALPPRKKKRSEMGMDEC</sequence>
<protein>
    <submittedName>
        <fullName evidence="2">Uncharacterized protein</fullName>
    </submittedName>
</protein>